<name>A0A2W1J8P0_9CYAN</name>
<dbReference type="Gene3D" id="3.40.50.150">
    <property type="entry name" value="Vaccinia Virus protein VP39"/>
    <property type="match status" value="1"/>
</dbReference>
<dbReference type="InterPro" id="IPR005271">
    <property type="entry name" value="CmoA"/>
</dbReference>
<accession>A0A2W1J8P0</accession>
<dbReference type="EMBL" id="PQWO01000029">
    <property type="protein sequence ID" value="PZD70733.1"/>
    <property type="molecule type" value="Genomic_DNA"/>
</dbReference>
<dbReference type="PANTHER" id="PTHR43861:SF2">
    <property type="entry name" value="CARBOXY-S-ADENOSYL-L-METHIONINE SYNTHASE"/>
    <property type="match status" value="1"/>
</dbReference>
<dbReference type="GO" id="GO:0002098">
    <property type="term" value="P:tRNA wobble uridine modification"/>
    <property type="evidence" value="ECO:0007669"/>
    <property type="project" value="InterPro"/>
</dbReference>
<dbReference type="Pfam" id="PF13649">
    <property type="entry name" value="Methyltransf_25"/>
    <property type="match status" value="1"/>
</dbReference>
<dbReference type="CDD" id="cd02440">
    <property type="entry name" value="AdoMet_MTases"/>
    <property type="match status" value="1"/>
</dbReference>
<dbReference type="SUPFAM" id="SSF53335">
    <property type="entry name" value="S-adenosyl-L-methionine-dependent methyltransferases"/>
    <property type="match status" value="1"/>
</dbReference>
<dbReference type="AlphaFoldDB" id="A0A2W1J8P0"/>
<evidence type="ECO:0000313" key="5">
    <source>
        <dbReference type="EMBL" id="PZD70733.1"/>
    </source>
</evidence>
<feature type="binding site" evidence="3">
    <location>
        <position position="36"/>
    </location>
    <ligand>
        <name>S-adenosyl-L-methionine</name>
        <dbReference type="ChEBI" id="CHEBI:59789"/>
    </ligand>
</feature>
<evidence type="ECO:0000313" key="6">
    <source>
        <dbReference type="Proteomes" id="UP000248857"/>
    </source>
</evidence>
<protein>
    <submittedName>
        <fullName evidence="5">Carboxy-S-adenosyl-L-methionine synthase</fullName>
        <ecNumber evidence="5">2.1.3.-</ecNumber>
    </submittedName>
</protein>
<dbReference type="PANTHER" id="PTHR43861">
    <property type="entry name" value="TRANS-ACONITATE 2-METHYLTRANSFERASE-RELATED"/>
    <property type="match status" value="1"/>
</dbReference>
<feature type="binding site" evidence="3">
    <location>
        <begin position="61"/>
        <end position="63"/>
    </location>
    <ligand>
        <name>S-adenosyl-L-methionine</name>
        <dbReference type="ChEBI" id="CHEBI:59789"/>
    </ligand>
</feature>
<comment type="caution">
    <text evidence="5">The sequence shown here is derived from an EMBL/GenBank/DDBJ whole genome shotgun (WGS) entry which is preliminary data.</text>
</comment>
<keyword evidence="2 3" id="KW-0949">S-adenosyl-L-methionine</keyword>
<evidence type="ECO:0000256" key="1">
    <source>
        <dbReference type="ARBA" id="ARBA00022679"/>
    </source>
</evidence>
<proteinExistence type="predicted"/>
<keyword evidence="6" id="KW-1185">Reference proteome</keyword>
<dbReference type="InterPro" id="IPR041698">
    <property type="entry name" value="Methyltransf_25"/>
</dbReference>
<feature type="domain" description="Methyltransferase" evidence="4">
    <location>
        <begin position="59"/>
        <end position="152"/>
    </location>
</feature>
<evidence type="ECO:0000256" key="2">
    <source>
        <dbReference type="ARBA" id="ARBA00022691"/>
    </source>
</evidence>
<keyword evidence="1 5" id="KW-0808">Transferase</keyword>
<evidence type="ECO:0000259" key="4">
    <source>
        <dbReference type="Pfam" id="PF13649"/>
    </source>
</evidence>
<dbReference type="RefSeq" id="WP_110988740.1">
    <property type="nucleotide sequence ID" value="NZ_CAWNWM010000029.1"/>
</dbReference>
<gene>
    <name evidence="5" type="primary">cmoA_3</name>
    <name evidence="5" type="ORF">C1752_09729</name>
</gene>
<reference evidence="5 6" key="1">
    <citation type="journal article" date="2018" name="Sci. Rep.">
        <title>A novel species of the marine cyanobacterium Acaryochloris with a unique pigment content and lifestyle.</title>
        <authorList>
            <person name="Partensky F."/>
            <person name="Six C."/>
            <person name="Ratin M."/>
            <person name="Garczarek L."/>
            <person name="Vaulot D."/>
            <person name="Probert I."/>
            <person name="Calteau A."/>
            <person name="Gourvil P."/>
            <person name="Marie D."/>
            <person name="Grebert T."/>
            <person name="Bouchier C."/>
            <person name="Le Panse S."/>
            <person name="Gachenot M."/>
            <person name="Rodriguez F."/>
            <person name="Garrido J.L."/>
        </authorList>
    </citation>
    <scope>NUCLEOTIDE SEQUENCE [LARGE SCALE GENOMIC DNA]</scope>
    <source>
        <strain evidence="5 6">RCC1774</strain>
    </source>
</reference>
<evidence type="ECO:0000256" key="3">
    <source>
        <dbReference type="PIRSR" id="PIRSR006325-1"/>
    </source>
</evidence>
<dbReference type="Proteomes" id="UP000248857">
    <property type="component" value="Unassembled WGS sequence"/>
</dbReference>
<dbReference type="GO" id="GO:0016740">
    <property type="term" value="F:transferase activity"/>
    <property type="evidence" value="ECO:0007669"/>
    <property type="project" value="UniProtKB-KW"/>
</dbReference>
<dbReference type="InterPro" id="IPR029063">
    <property type="entry name" value="SAM-dependent_MTases_sf"/>
</dbReference>
<dbReference type="OrthoDB" id="9808140at2"/>
<dbReference type="EC" id="2.1.3.-" evidence="5"/>
<sequence length="236" mass="26378">MAKVGDAIQAANANWSFGGQTREQFEQHIHKSVPFYAEGHQLVEALSDFFLVEGSVCYDLGCSTGSLMVSLAERHANRQIQFIGIDCEADMAQQAQAQGQTFANIEIRHQNLIDVELEPADLIVAYYTMQFVNPKHRQAIFNQIYEALNWGGGLILFEKVRAPDARFQDMTTTLYTDFKLQQGYSGDEIVAKTRSLKGVLEPFSTAGNLGLLERAGFVDIMTVMKYVCFEGFLAIK</sequence>
<organism evidence="5 6">
    <name type="scientific">Acaryochloris thomasi RCC1774</name>
    <dbReference type="NCBI Taxonomy" id="1764569"/>
    <lineage>
        <taxon>Bacteria</taxon>
        <taxon>Bacillati</taxon>
        <taxon>Cyanobacteriota</taxon>
        <taxon>Cyanophyceae</taxon>
        <taxon>Acaryochloridales</taxon>
        <taxon>Acaryochloridaceae</taxon>
        <taxon>Acaryochloris</taxon>
        <taxon>Acaryochloris thomasi</taxon>
    </lineage>
</organism>
<dbReference type="PIRSF" id="PIRSF006325">
    <property type="entry name" value="MeTrfase_bac"/>
    <property type="match status" value="1"/>
</dbReference>